<evidence type="ECO:0000313" key="2">
    <source>
        <dbReference type="EMBL" id="EIE78623.1"/>
    </source>
</evidence>
<evidence type="ECO:0000256" key="1">
    <source>
        <dbReference type="SAM" id="Phobius"/>
    </source>
</evidence>
<keyword evidence="1" id="KW-1133">Transmembrane helix</keyword>
<dbReference type="RefSeq" id="XP_067514019.1">
    <property type="nucleotide sequence ID" value="XM_067657918.1"/>
</dbReference>
<proteinExistence type="predicted"/>
<reference evidence="2 3" key="1">
    <citation type="journal article" date="2009" name="PLoS Genet.">
        <title>Genomic analysis of the basal lineage fungus Rhizopus oryzae reveals a whole-genome duplication.</title>
        <authorList>
            <person name="Ma L.-J."/>
            <person name="Ibrahim A.S."/>
            <person name="Skory C."/>
            <person name="Grabherr M.G."/>
            <person name="Burger G."/>
            <person name="Butler M."/>
            <person name="Elias M."/>
            <person name="Idnurm A."/>
            <person name="Lang B.F."/>
            <person name="Sone T."/>
            <person name="Abe A."/>
            <person name="Calvo S.E."/>
            <person name="Corrochano L.M."/>
            <person name="Engels R."/>
            <person name="Fu J."/>
            <person name="Hansberg W."/>
            <person name="Kim J.-M."/>
            <person name="Kodira C.D."/>
            <person name="Koehrsen M.J."/>
            <person name="Liu B."/>
            <person name="Miranda-Saavedra D."/>
            <person name="O'Leary S."/>
            <person name="Ortiz-Castellanos L."/>
            <person name="Poulter R."/>
            <person name="Rodriguez-Romero J."/>
            <person name="Ruiz-Herrera J."/>
            <person name="Shen Y.-Q."/>
            <person name="Zeng Q."/>
            <person name="Galagan J."/>
            <person name="Birren B.W."/>
            <person name="Cuomo C.A."/>
            <person name="Wickes B.L."/>
        </authorList>
    </citation>
    <scope>NUCLEOTIDE SEQUENCE [LARGE SCALE GENOMIC DNA]</scope>
    <source>
        <strain evidence="3">RA 99-880 / ATCC MYA-4621 / FGSC 9543 / NRRL 43880</strain>
    </source>
</reference>
<keyword evidence="1" id="KW-0472">Membrane</keyword>
<protein>
    <submittedName>
        <fullName evidence="2">Uncharacterized protein</fullName>
    </submittedName>
</protein>
<accession>I1BQZ3</accession>
<dbReference type="InParanoid" id="I1BQZ3"/>
<evidence type="ECO:0000313" key="3">
    <source>
        <dbReference type="Proteomes" id="UP000009138"/>
    </source>
</evidence>
<dbReference type="EMBL" id="CH476733">
    <property type="protein sequence ID" value="EIE78623.1"/>
    <property type="molecule type" value="Genomic_DNA"/>
</dbReference>
<sequence length="244" mass="27965">MSMNAVNLSIIQIWTASLDHFLPIFYHSFFLFLILGVTSAEGLIENSLRKPIPFSKKRKSGGDKKQQTKGIVTKHYVNFIKDILAEMNKFPEIKEHYLIMDNAPIHMLVTELPIHILKGLYAITLNALMTALQTILFDKQLYIRMRTEKIERINRLSSGESVIHAPIMVCEEDLVLDIFTTARVPLADLAHLNLMLILRSASSIKITIFPFHTLFESILQAFRELLSADSKVGFFMFKHNLSFK</sequence>
<dbReference type="Proteomes" id="UP000009138">
    <property type="component" value="Unassembled WGS sequence"/>
</dbReference>
<keyword evidence="1" id="KW-0812">Transmembrane</keyword>
<dbReference type="GeneID" id="93610299"/>
<gene>
    <name evidence="2" type="ORF">RO3G_03327</name>
</gene>
<keyword evidence="3" id="KW-1185">Reference proteome</keyword>
<dbReference type="AlphaFoldDB" id="I1BQZ3"/>
<dbReference type="VEuPathDB" id="FungiDB:RO3G_03327"/>
<feature type="transmembrane region" description="Helical" evidence="1">
    <location>
        <begin position="24"/>
        <end position="44"/>
    </location>
</feature>
<name>I1BQZ3_RHIO9</name>
<organism evidence="2 3">
    <name type="scientific">Rhizopus delemar (strain RA 99-880 / ATCC MYA-4621 / FGSC 9543 / NRRL 43880)</name>
    <name type="common">Mucormycosis agent</name>
    <name type="synonym">Rhizopus arrhizus var. delemar</name>
    <dbReference type="NCBI Taxonomy" id="246409"/>
    <lineage>
        <taxon>Eukaryota</taxon>
        <taxon>Fungi</taxon>
        <taxon>Fungi incertae sedis</taxon>
        <taxon>Mucoromycota</taxon>
        <taxon>Mucoromycotina</taxon>
        <taxon>Mucoromycetes</taxon>
        <taxon>Mucorales</taxon>
        <taxon>Mucorineae</taxon>
        <taxon>Rhizopodaceae</taxon>
        <taxon>Rhizopus</taxon>
    </lineage>
</organism>